<keyword evidence="4" id="KW-0997">Cell inner membrane</keyword>
<proteinExistence type="predicted"/>
<feature type="transmembrane region" description="Helical" evidence="12">
    <location>
        <begin position="232"/>
        <end position="257"/>
    </location>
</feature>
<organism evidence="13 16">
    <name type="scientific">Rhizobium etli</name>
    <dbReference type="NCBI Taxonomy" id="29449"/>
    <lineage>
        <taxon>Bacteria</taxon>
        <taxon>Pseudomonadati</taxon>
        <taxon>Pseudomonadota</taxon>
        <taxon>Alphaproteobacteria</taxon>
        <taxon>Hyphomicrobiales</taxon>
        <taxon>Rhizobiaceae</taxon>
        <taxon>Rhizobium/Agrobacterium group</taxon>
        <taxon>Rhizobium</taxon>
    </lineage>
</organism>
<accession>A0A7W6Y8J5</accession>
<protein>
    <recommendedName>
        <fullName evidence="10">Xylose transport system permease protein XylH</fullName>
    </recommendedName>
</protein>
<evidence type="ECO:0000313" key="13">
    <source>
        <dbReference type="EMBL" id="MBB4481254.1"/>
    </source>
</evidence>
<feature type="transmembrane region" description="Helical" evidence="12">
    <location>
        <begin position="163"/>
        <end position="183"/>
    </location>
</feature>
<keyword evidence="2" id="KW-0813">Transport</keyword>
<keyword evidence="6 12" id="KW-0812">Transmembrane</keyword>
<dbReference type="PANTHER" id="PTHR32196">
    <property type="entry name" value="ABC TRANSPORTER PERMEASE PROTEIN YPHD-RELATED-RELATED"/>
    <property type="match status" value="1"/>
</dbReference>
<dbReference type="AlphaFoldDB" id="A0A7W6Y8J5"/>
<gene>
    <name evidence="13" type="ORF">GGE46_003850</name>
    <name evidence="14" type="ORF">GGE57_003897</name>
</gene>
<evidence type="ECO:0000256" key="12">
    <source>
        <dbReference type="SAM" id="Phobius"/>
    </source>
</evidence>
<feature type="transmembrane region" description="Helical" evidence="12">
    <location>
        <begin position="367"/>
        <end position="386"/>
    </location>
</feature>
<evidence type="ECO:0000256" key="8">
    <source>
        <dbReference type="ARBA" id="ARBA00023136"/>
    </source>
</evidence>
<dbReference type="GO" id="GO:0005886">
    <property type="term" value="C:plasma membrane"/>
    <property type="evidence" value="ECO:0007669"/>
    <property type="project" value="UniProtKB-SubCell"/>
</dbReference>
<feature type="transmembrane region" description="Helical" evidence="12">
    <location>
        <begin position="54"/>
        <end position="71"/>
    </location>
</feature>
<evidence type="ECO:0000256" key="6">
    <source>
        <dbReference type="ARBA" id="ARBA00022692"/>
    </source>
</evidence>
<keyword evidence="3" id="KW-1003">Cell membrane</keyword>
<dbReference type="Proteomes" id="UP000523431">
    <property type="component" value="Unassembled WGS sequence"/>
</dbReference>
<dbReference type="Pfam" id="PF02653">
    <property type="entry name" value="BPD_transp_2"/>
    <property type="match status" value="1"/>
</dbReference>
<keyword evidence="8 12" id="KW-0472">Membrane</keyword>
<dbReference type="EMBL" id="JACIHU010000008">
    <property type="protein sequence ID" value="MBB4481254.1"/>
    <property type="molecule type" value="Genomic_DNA"/>
</dbReference>
<evidence type="ECO:0000256" key="11">
    <source>
        <dbReference type="SAM" id="MobiDB-lite"/>
    </source>
</evidence>
<sequence length="394" mass="41778">MTERCRAAPPLPQNKDSTGGVMASLEQNTAAAPTVDERVKQVSFLTHMMRRPELGAVAGLVLVIVFFFLTADSTMFSLSGLMTIMAPASQLGILAIAAALLMIGGEFDLSIGSMVAFAGLIFGVILTNFGQPLSVAIVMTMLFAAFMGAINGQIVIHTRLPSFIVTLAFLFILRGLTLVGLKWATGGSTQLRGIGDHVKDSPLLGLFSGDALRGVFVWLADHDLIDKFPNGLPKVTGIPVSVLWFVVLALAATWVLLRTRMGNWIFAAGGDPNAARNSGVPVHRVKTGLFALTACAAALVAIITVLDAGSTDARRGFQKEFEAIIAAVIGGCLLTGGYGSAIGAFFGAIIFGSVSIGLTYTRFDSDWFQVFLGSMLLLAVLFNNFIRRKVTGER</sequence>
<dbReference type="CDD" id="cd06579">
    <property type="entry name" value="TM_PBP1_transp_AraH_like"/>
    <property type="match status" value="1"/>
</dbReference>
<comment type="caution">
    <text evidence="13">The sequence shown here is derived from an EMBL/GenBank/DDBJ whole genome shotgun (WGS) entry which is preliminary data.</text>
</comment>
<feature type="transmembrane region" description="Helical" evidence="12">
    <location>
        <begin position="77"/>
        <end position="102"/>
    </location>
</feature>
<comment type="function">
    <text evidence="9">Part of the binding-protein-dependent transport system for D-xylose. Probably responsible for the translocation of the substrate across the membrane.</text>
</comment>
<evidence type="ECO:0000256" key="4">
    <source>
        <dbReference type="ARBA" id="ARBA00022519"/>
    </source>
</evidence>
<keyword evidence="7 12" id="KW-1133">Transmembrane helix</keyword>
<feature type="transmembrane region" description="Helical" evidence="12">
    <location>
        <begin position="289"/>
        <end position="309"/>
    </location>
</feature>
<dbReference type="EMBL" id="JACIID010000008">
    <property type="protein sequence ID" value="MBB4537133.1"/>
    <property type="molecule type" value="Genomic_DNA"/>
</dbReference>
<evidence type="ECO:0000256" key="7">
    <source>
        <dbReference type="ARBA" id="ARBA00022989"/>
    </source>
</evidence>
<dbReference type="Proteomes" id="UP000557344">
    <property type="component" value="Unassembled WGS sequence"/>
</dbReference>
<feature type="transmembrane region" description="Helical" evidence="12">
    <location>
        <begin position="109"/>
        <end position="129"/>
    </location>
</feature>
<evidence type="ECO:0000256" key="9">
    <source>
        <dbReference type="ARBA" id="ARBA00035611"/>
    </source>
</evidence>
<evidence type="ECO:0000256" key="3">
    <source>
        <dbReference type="ARBA" id="ARBA00022475"/>
    </source>
</evidence>
<evidence type="ECO:0000313" key="15">
    <source>
        <dbReference type="Proteomes" id="UP000523431"/>
    </source>
</evidence>
<dbReference type="PANTHER" id="PTHR32196:SF32">
    <property type="entry name" value="XYLOSE TRANSPORT SYSTEM PERMEASE PROTEIN XYLH"/>
    <property type="match status" value="1"/>
</dbReference>
<evidence type="ECO:0000313" key="16">
    <source>
        <dbReference type="Proteomes" id="UP000557344"/>
    </source>
</evidence>
<dbReference type="GO" id="GO:0022857">
    <property type="term" value="F:transmembrane transporter activity"/>
    <property type="evidence" value="ECO:0007669"/>
    <property type="project" value="InterPro"/>
</dbReference>
<keyword evidence="5 13" id="KW-0762">Sugar transport</keyword>
<feature type="region of interest" description="Disordered" evidence="11">
    <location>
        <begin position="1"/>
        <end position="20"/>
    </location>
</feature>
<evidence type="ECO:0000256" key="1">
    <source>
        <dbReference type="ARBA" id="ARBA00004651"/>
    </source>
</evidence>
<dbReference type="InterPro" id="IPR001851">
    <property type="entry name" value="ABC_transp_permease"/>
</dbReference>
<comment type="subcellular location">
    <subcellularLocation>
        <location evidence="1">Cell membrane</location>
        <topology evidence="1">Multi-pass membrane protein</topology>
    </subcellularLocation>
</comment>
<feature type="transmembrane region" description="Helical" evidence="12">
    <location>
        <begin position="321"/>
        <end position="347"/>
    </location>
</feature>
<name>A0A7W6Y8J5_RHIET</name>
<evidence type="ECO:0000256" key="10">
    <source>
        <dbReference type="ARBA" id="ARBA00035686"/>
    </source>
</evidence>
<evidence type="ECO:0000313" key="14">
    <source>
        <dbReference type="EMBL" id="MBB4537133.1"/>
    </source>
</evidence>
<evidence type="ECO:0000256" key="5">
    <source>
        <dbReference type="ARBA" id="ARBA00022597"/>
    </source>
</evidence>
<feature type="transmembrane region" description="Helical" evidence="12">
    <location>
        <begin position="135"/>
        <end position="156"/>
    </location>
</feature>
<evidence type="ECO:0000256" key="2">
    <source>
        <dbReference type="ARBA" id="ARBA00022448"/>
    </source>
</evidence>
<reference evidence="15 16" key="1">
    <citation type="submission" date="2020-08" db="EMBL/GenBank/DDBJ databases">
        <title>Genomic Encyclopedia of Type Strains, Phase IV (KMG-V): Genome sequencing to study the core and pangenomes of soil and plant-associated prokaryotes.</title>
        <authorList>
            <person name="Whitman W."/>
        </authorList>
    </citation>
    <scope>NUCLEOTIDE SEQUENCE [LARGE SCALE GENOMIC DNA]</scope>
    <source>
        <strain evidence="13 16">SEMIA 471</strain>
        <strain evidence="14 15">SEMIA 489</strain>
    </source>
</reference>